<protein>
    <submittedName>
        <fullName evidence="1">Uncharacterized protein</fullName>
    </submittedName>
</protein>
<evidence type="ECO:0000313" key="1">
    <source>
        <dbReference type="EMBL" id="KAH3670512.1"/>
    </source>
</evidence>
<name>A0A9P8PFV7_9ASCO</name>
<accession>A0A9P8PFV7</accession>
<proteinExistence type="predicted"/>
<dbReference type="AlphaFoldDB" id="A0A9P8PFV7"/>
<dbReference type="EMBL" id="JAEUBE010000087">
    <property type="protein sequence ID" value="KAH3670512.1"/>
    <property type="molecule type" value="Genomic_DNA"/>
</dbReference>
<evidence type="ECO:0000313" key="2">
    <source>
        <dbReference type="Proteomes" id="UP000769157"/>
    </source>
</evidence>
<dbReference type="RefSeq" id="XP_046063937.1">
    <property type="nucleotide sequence ID" value="XM_046201744.1"/>
</dbReference>
<gene>
    <name evidence="1" type="ORF">OGAPHI_001027</name>
</gene>
<comment type="caution">
    <text evidence="1">The sequence shown here is derived from an EMBL/GenBank/DDBJ whole genome shotgun (WGS) entry which is preliminary data.</text>
</comment>
<reference evidence="1" key="2">
    <citation type="submission" date="2021-01" db="EMBL/GenBank/DDBJ databases">
        <authorList>
            <person name="Schikora-Tamarit M.A."/>
        </authorList>
    </citation>
    <scope>NUCLEOTIDE SEQUENCE</scope>
    <source>
        <strain evidence="1">CBS6075</strain>
    </source>
</reference>
<keyword evidence="2" id="KW-1185">Reference proteome</keyword>
<organism evidence="1 2">
    <name type="scientific">Ogataea philodendri</name>
    <dbReference type="NCBI Taxonomy" id="1378263"/>
    <lineage>
        <taxon>Eukaryota</taxon>
        <taxon>Fungi</taxon>
        <taxon>Dikarya</taxon>
        <taxon>Ascomycota</taxon>
        <taxon>Saccharomycotina</taxon>
        <taxon>Pichiomycetes</taxon>
        <taxon>Pichiales</taxon>
        <taxon>Pichiaceae</taxon>
        <taxon>Ogataea</taxon>
    </lineage>
</organism>
<dbReference type="GeneID" id="70232995"/>
<dbReference type="Proteomes" id="UP000769157">
    <property type="component" value="Unassembled WGS sequence"/>
</dbReference>
<reference evidence="1" key="1">
    <citation type="journal article" date="2021" name="Open Biol.">
        <title>Shared evolutionary footprints suggest mitochondrial oxidative damage underlies multiple complex I losses in fungi.</title>
        <authorList>
            <person name="Schikora-Tamarit M.A."/>
            <person name="Marcet-Houben M."/>
            <person name="Nosek J."/>
            <person name="Gabaldon T."/>
        </authorList>
    </citation>
    <scope>NUCLEOTIDE SEQUENCE</scope>
    <source>
        <strain evidence="1">CBS6075</strain>
    </source>
</reference>
<sequence>MHVSKLRDIEGVVQPQTVRLGGLSLFGQVQKFGEHQHQGWRIGDIWVLHSELWWHLASSLVSQNLFSGNPSVVVNQREPALNDLQG</sequence>